<evidence type="ECO:0000256" key="1">
    <source>
        <dbReference type="ARBA" id="ARBA00004651"/>
    </source>
</evidence>
<feature type="transmembrane region" description="Helical" evidence="6">
    <location>
        <begin position="106"/>
        <end position="130"/>
    </location>
</feature>
<feature type="transmembrane region" description="Helical" evidence="6">
    <location>
        <begin position="307"/>
        <end position="324"/>
    </location>
</feature>
<dbReference type="PANTHER" id="PTHR39087:SF2">
    <property type="entry name" value="UPF0104 MEMBRANE PROTEIN MJ1595"/>
    <property type="match status" value="1"/>
</dbReference>
<organism evidence="7 8">
    <name type="scientific">Caenimonas terrae</name>
    <dbReference type="NCBI Taxonomy" id="696074"/>
    <lineage>
        <taxon>Bacteria</taxon>
        <taxon>Pseudomonadati</taxon>
        <taxon>Pseudomonadota</taxon>
        <taxon>Betaproteobacteria</taxon>
        <taxon>Burkholderiales</taxon>
        <taxon>Comamonadaceae</taxon>
        <taxon>Caenimonas</taxon>
    </lineage>
</organism>
<dbReference type="PANTHER" id="PTHR39087">
    <property type="entry name" value="UPF0104 MEMBRANE PROTEIN MJ1595"/>
    <property type="match status" value="1"/>
</dbReference>
<dbReference type="Pfam" id="PF03706">
    <property type="entry name" value="LPG_synthase_TM"/>
    <property type="match status" value="1"/>
</dbReference>
<keyword evidence="2" id="KW-1003">Cell membrane</keyword>
<evidence type="ECO:0000313" key="7">
    <source>
        <dbReference type="EMBL" id="MFC5496586.1"/>
    </source>
</evidence>
<accession>A0ABW0N9A6</accession>
<evidence type="ECO:0000256" key="5">
    <source>
        <dbReference type="ARBA" id="ARBA00023136"/>
    </source>
</evidence>
<reference evidence="8" key="1">
    <citation type="journal article" date="2019" name="Int. J. Syst. Evol. Microbiol.">
        <title>The Global Catalogue of Microorganisms (GCM) 10K type strain sequencing project: providing services to taxonomists for standard genome sequencing and annotation.</title>
        <authorList>
            <consortium name="The Broad Institute Genomics Platform"/>
            <consortium name="The Broad Institute Genome Sequencing Center for Infectious Disease"/>
            <person name="Wu L."/>
            <person name="Ma J."/>
        </authorList>
    </citation>
    <scope>NUCLEOTIDE SEQUENCE [LARGE SCALE GENOMIC DNA]</scope>
    <source>
        <strain evidence="8">CCUG 57401</strain>
    </source>
</reference>
<dbReference type="InterPro" id="IPR022791">
    <property type="entry name" value="L-PG_synthase/AglD"/>
</dbReference>
<sequence>MNAQALSNPHLAAGNPERRKRARLSDRRWWPWAKRATTLLFFGAVAALLWRYAQHVDWQDVWSSIKDTPRPALLAAIALAVASHLLYSCFDLLGRRYTGHNLPTPIVMTINFISYAFNLTIGSLVGGVGFRYRLYSQAGLAKGVITRIVSMSMLTNWLGYKLLAGLLFIFHPLVLPPAWHMGNHGLQWVGVLLVAISGAYIVACVRMGDHRWTVRGHEIYLPPWRMALVQMAVSCINWMLMAGIVYVLLQQKVAYTDVLTVLLVGAIAGVVAHVPAGLGVFEFVFVALLSHVVPESRLLAALLGYRALYYIVPTLVAAAMYLVFELRAKRGTLRTGDAKAAA</sequence>
<evidence type="ECO:0000256" key="6">
    <source>
        <dbReference type="SAM" id="Phobius"/>
    </source>
</evidence>
<comment type="caution">
    <text evidence="7">The sequence shown here is derived from an EMBL/GenBank/DDBJ whole genome shotgun (WGS) entry which is preliminary data.</text>
</comment>
<keyword evidence="5 6" id="KW-0472">Membrane</keyword>
<comment type="subcellular location">
    <subcellularLocation>
        <location evidence="1">Cell membrane</location>
        <topology evidence="1">Multi-pass membrane protein</topology>
    </subcellularLocation>
</comment>
<feature type="transmembrane region" description="Helical" evidence="6">
    <location>
        <begin position="36"/>
        <end position="53"/>
    </location>
</feature>
<evidence type="ECO:0000256" key="4">
    <source>
        <dbReference type="ARBA" id="ARBA00022989"/>
    </source>
</evidence>
<proteinExistence type="predicted"/>
<gene>
    <name evidence="7" type="ORF">ACFPOE_03490</name>
</gene>
<evidence type="ECO:0000256" key="2">
    <source>
        <dbReference type="ARBA" id="ARBA00022475"/>
    </source>
</evidence>
<feature type="transmembrane region" description="Helical" evidence="6">
    <location>
        <begin position="188"/>
        <end position="208"/>
    </location>
</feature>
<evidence type="ECO:0000313" key="8">
    <source>
        <dbReference type="Proteomes" id="UP001596037"/>
    </source>
</evidence>
<name>A0ABW0N9A6_9BURK</name>
<evidence type="ECO:0000256" key="3">
    <source>
        <dbReference type="ARBA" id="ARBA00022692"/>
    </source>
</evidence>
<keyword evidence="3 6" id="KW-0812">Transmembrane</keyword>
<feature type="transmembrane region" description="Helical" evidence="6">
    <location>
        <begin position="157"/>
        <end position="176"/>
    </location>
</feature>
<dbReference type="RefSeq" id="WP_376848602.1">
    <property type="nucleotide sequence ID" value="NZ_JBHSMF010000002.1"/>
</dbReference>
<feature type="transmembrane region" description="Helical" evidence="6">
    <location>
        <begin position="73"/>
        <end position="94"/>
    </location>
</feature>
<feature type="transmembrane region" description="Helical" evidence="6">
    <location>
        <begin position="261"/>
        <end position="287"/>
    </location>
</feature>
<keyword evidence="4 6" id="KW-1133">Transmembrane helix</keyword>
<protein>
    <submittedName>
        <fullName evidence="7">Lysylphosphatidylglycerol synthase domain-containing protein</fullName>
    </submittedName>
</protein>
<keyword evidence="8" id="KW-1185">Reference proteome</keyword>
<dbReference type="EMBL" id="JBHSMF010000002">
    <property type="protein sequence ID" value="MFC5496586.1"/>
    <property type="molecule type" value="Genomic_DNA"/>
</dbReference>
<feature type="transmembrane region" description="Helical" evidence="6">
    <location>
        <begin position="228"/>
        <end position="249"/>
    </location>
</feature>
<dbReference type="Proteomes" id="UP001596037">
    <property type="component" value="Unassembled WGS sequence"/>
</dbReference>